<evidence type="ECO:0000313" key="4">
    <source>
        <dbReference type="Proteomes" id="UP000612893"/>
    </source>
</evidence>
<keyword evidence="4" id="KW-1185">Reference proteome</keyword>
<feature type="domain" description="FAD dependent oxidoreductase" evidence="2">
    <location>
        <begin position="9"/>
        <end position="368"/>
    </location>
</feature>
<dbReference type="RefSeq" id="WP_338199188.1">
    <property type="nucleotide sequence ID" value="NZ_JAEKNR010000040.1"/>
</dbReference>
<dbReference type="Gene3D" id="3.50.50.60">
    <property type="entry name" value="FAD/NAD(P)-binding domain"/>
    <property type="match status" value="1"/>
</dbReference>
<comment type="caution">
    <text evidence="3">The sequence shown here is derived from an EMBL/GenBank/DDBJ whole genome shotgun (WGS) entry which is preliminary data.</text>
</comment>
<dbReference type="SUPFAM" id="SSF54373">
    <property type="entry name" value="FAD-linked reductases, C-terminal domain"/>
    <property type="match status" value="1"/>
</dbReference>
<evidence type="ECO:0000259" key="2">
    <source>
        <dbReference type="Pfam" id="PF01266"/>
    </source>
</evidence>
<dbReference type="InterPro" id="IPR006076">
    <property type="entry name" value="FAD-dep_OxRdtase"/>
</dbReference>
<evidence type="ECO:0000313" key="3">
    <source>
        <dbReference type="EMBL" id="MBJ7597169.1"/>
    </source>
</evidence>
<dbReference type="Proteomes" id="UP000612893">
    <property type="component" value="Unassembled WGS sequence"/>
</dbReference>
<dbReference type="SUPFAM" id="SSF51905">
    <property type="entry name" value="FAD/NAD(P)-binding domain"/>
    <property type="match status" value="1"/>
</dbReference>
<dbReference type="PANTHER" id="PTHR13847:SF287">
    <property type="entry name" value="FAD-DEPENDENT OXIDOREDUCTASE DOMAIN-CONTAINING PROTEIN 1"/>
    <property type="match status" value="1"/>
</dbReference>
<reference evidence="3" key="1">
    <citation type="submission" date="2020-10" db="EMBL/GenBank/DDBJ databases">
        <title>Ca. Dormibacterota MAGs.</title>
        <authorList>
            <person name="Montgomery K."/>
        </authorList>
    </citation>
    <scope>NUCLEOTIDE SEQUENCE [LARGE SCALE GENOMIC DNA]</scope>
    <source>
        <strain evidence="3">SC8812_S17_10</strain>
    </source>
</reference>
<dbReference type="Pfam" id="PF01266">
    <property type="entry name" value="DAO"/>
    <property type="match status" value="1"/>
</dbReference>
<proteinExistence type="predicted"/>
<dbReference type="PANTHER" id="PTHR13847">
    <property type="entry name" value="SARCOSINE DEHYDROGENASE-RELATED"/>
    <property type="match status" value="1"/>
</dbReference>
<keyword evidence="1" id="KW-0560">Oxidoreductase</keyword>
<dbReference type="AlphaFoldDB" id="A0A934N833"/>
<accession>A0A934N833</accession>
<dbReference type="EMBL" id="JAEKNR010000040">
    <property type="protein sequence ID" value="MBJ7597169.1"/>
    <property type="molecule type" value="Genomic_DNA"/>
</dbReference>
<dbReference type="Gene3D" id="3.30.9.10">
    <property type="entry name" value="D-Amino Acid Oxidase, subunit A, domain 2"/>
    <property type="match status" value="1"/>
</dbReference>
<gene>
    <name evidence="3" type="ORF">JF922_03665</name>
</gene>
<evidence type="ECO:0000256" key="1">
    <source>
        <dbReference type="ARBA" id="ARBA00023002"/>
    </source>
</evidence>
<organism evidence="3 4">
    <name type="scientific">Candidatus Nephthysia bennettiae</name>
    <dbReference type="NCBI Taxonomy" id="3127016"/>
    <lineage>
        <taxon>Bacteria</taxon>
        <taxon>Bacillati</taxon>
        <taxon>Candidatus Dormiibacterota</taxon>
        <taxon>Candidatus Dormibacteria</taxon>
        <taxon>Candidatus Dormibacterales</taxon>
        <taxon>Candidatus Dormibacteraceae</taxon>
        <taxon>Candidatus Nephthysia</taxon>
    </lineage>
</organism>
<protein>
    <submittedName>
        <fullName evidence="3">FAD-binding oxidoreductase</fullName>
    </submittedName>
</protein>
<sequence>MTGSAVQEVVVVGAGIAGCTAAYELARLGFRTSLFDQRGIAPAASGRNMGLLLNDVEEQSVEMMRRALEVYRELEEGPVPFQLREEAYLLVAQDEGQMRSTEQRALEMRRAGLSCELLPEGAVRDGVPELRAGVAGAFLLRGCWAVSAAAATRAFAEAARSAGARLRLGVRVAQLVVRSGRLVGVLTDDGPISADAVVLAAGPWLPTLLTGLPVSSGRGWLLRTGPLGRRLPWVVLEMAWPELDDLGRAARPPTLAEVARGAYDLPAAATVAMVPQPGGEALLGTSLAPSLLEPVEGVDMPERIARRALDLLPGLAGLGVTGGWYGLRPMTPDGLPLVGATPIEGLYLHAGHGSIGMQSAPWTARLLAGALQGGLVPERFAAARFGEGWADLEPPQR</sequence>
<dbReference type="GO" id="GO:0005737">
    <property type="term" value="C:cytoplasm"/>
    <property type="evidence" value="ECO:0007669"/>
    <property type="project" value="TreeGrafter"/>
</dbReference>
<name>A0A934N833_9BACT</name>
<dbReference type="GO" id="GO:0016491">
    <property type="term" value="F:oxidoreductase activity"/>
    <property type="evidence" value="ECO:0007669"/>
    <property type="project" value="UniProtKB-KW"/>
</dbReference>
<dbReference type="InterPro" id="IPR036188">
    <property type="entry name" value="FAD/NAD-bd_sf"/>
</dbReference>